<dbReference type="RefSeq" id="WP_147774651.1">
    <property type="nucleotide sequence ID" value="NZ_SAYA01000003.1"/>
</dbReference>
<comment type="caution">
    <text evidence="1">The sequence shown here is derived from an EMBL/GenBank/DDBJ whole genome shotgun (WGS) entry which is preliminary data.</text>
</comment>
<dbReference type="AlphaFoldDB" id="A0AB38Q2D9"/>
<protein>
    <submittedName>
        <fullName evidence="1">Uncharacterized protein</fullName>
    </submittedName>
</protein>
<proteinExistence type="predicted"/>
<evidence type="ECO:0000313" key="1">
    <source>
        <dbReference type="EMBL" id="TXJ27849.1"/>
    </source>
</evidence>
<reference evidence="1 2" key="1">
    <citation type="journal article" date="1992" name="Lakartidningen">
        <title>[Penicillin V and not amoxicillin is the first choice preparation in acute otitis].</title>
        <authorList>
            <person name="Kamme C."/>
            <person name="Lundgren K."/>
            <person name="Prellner K."/>
        </authorList>
    </citation>
    <scope>NUCLEOTIDE SEQUENCE [LARGE SCALE GENOMIC DNA]</scope>
    <source>
        <strain evidence="1 2">PC4597II</strain>
    </source>
</reference>
<dbReference type="Proteomes" id="UP000324336">
    <property type="component" value="Unassembled WGS sequence"/>
</dbReference>
<name>A0AB38Q2D9_9SPIR</name>
<organism evidence="1 2">
    <name type="scientific">Brachyspira aalborgi</name>
    <dbReference type="NCBI Taxonomy" id="29522"/>
    <lineage>
        <taxon>Bacteria</taxon>
        <taxon>Pseudomonadati</taxon>
        <taxon>Spirochaetota</taxon>
        <taxon>Spirochaetia</taxon>
        <taxon>Brachyspirales</taxon>
        <taxon>Brachyspiraceae</taxon>
        <taxon>Brachyspira</taxon>
    </lineage>
</organism>
<evidence type="ECO:0000313" key="2">
    <source>
        <dbReference type="Proteomes" id="UP000324336"/>
    </source>
</evidence>
<dbReference type="EMBL" id="SAYA01000003">
    <property type="protein sequence ID" value="TXJ27849.1"/>
    <property type="molecule type" value="Genomic_DNA"/>
</dbReference>
<accession>A0AB38Q2D9</accession>
<sequence length="298" mass="34575">MRVLCDNIFNNNSWTASSSDDFFPIENIFDYQRLNIGKFNDKKLGVLKVSGSGDKVINSFAIFNTNAYLVKIEINNNEEMRTYLVDIRQKPAGSVNKGDCPHVAQAIYNISPIKFLECKITFYGNETNENNLECGYLIIGEAVDFPPHDKIKTHTINYTHNQFFSVTNHYFRRVLPVRKYDIWKVSFSYLTNEDKEKMEKFFDDCDFYPFVLQVWKEADLSESSKGNETISYAKYGVGKYGKSKYASKEQINLSNEKVGAKYYMKAGLYVLTNDKIDFKKGKNDLYQYSTELTFREVN</sequence>
<gene>
    <name evidence="1" type="ORF">EPJ73_02355</name>
</gene>